<sequence>MIIAGCLGFISTTSSSSSSSLWAFDFLSVLATAAATAPSMAVIFPVPFFQPDPILRRMNPNLFPIAFAVLNVSDLRVQIF</sequence>
<accession>A0ABQ8JQK1</accession>
<evidence type="ECO:0000313" key="2">
    <source>
        <dbReference type="EMBL" id="KAH9424710.1"/>
    </source>
</evidence>
<feature type="transmembrane region" description="Helical" evidence="1">
    <location>
        <begin position="26"/>
        <end position="49"/>
    </location>
</feature>
<reference evidence="2 3" key="2">
    <citation type="journal article" date="2022" name="Mol. Biol. Evol.">
        <title>Comparative Genomics Reveals Insights into the Divergent Evolution of Astigmatic Mites and Household Pest Adaptations.</title>
        <authorList>
            <person name="Xiong Q."/>
            <person name="Wan A.T."/>
            <person name="Liu X."/>
            <person name="Fung C.S."/>
            <person name="Xiao X."/>
            <person name="Malainual N."/>
            <person name="Hou J."/>
            <person name="Wang L."/>
            <person name="Wang M."/>
            <person name="Yang K.Y."/>
            <person name="Cui Y."/>
            <person name="Leung E.L."/>
            <person name="Nong W."/>
            <person name="Shin S.K."/>
            <person name="Au S.W."/>
            <person name="Jeong K.Y."/>
            <person name="Chew F.T."/>
            <person name="Hui J.H."/>
            <person name="Leung T.F."/>
            <person name="Tungtrongchitr A."/>
            <person name="Zhong N."/>
            <person name="Liu Z."/>
            <person name="Tsui S.K."/>
        </authorList>
    </citation>
    <scope>NUCLEOTIDE SEQUENCE [LARGE SCALE GENOMIC DNA]</scope>
    <source>
        <strain evidence="2">Derp</strain>
    </source>
</reference>
<keyword evidence="1" id="KW-1133">Transmembrane helix</keyword>
<reference evidence="2 3" key="1">
    <citation type="journal article" date="2018" name="J. Allergy Clin. Immunol.">
        <title>High-quality assembly of Dermatophagoides pteronyssinus genome and transcriptome reveals a wide range of novel allergens.</title>
        <authorList>
            <person name="Liu X.Y."/>
            <person name="Yang K.Y."/>
            <person name="Wang M.Q."/>
            <person name="Kwok J.S."/>
            <person name="Zeng X."/>
            <person name="Yang Z."/>
            <person name="Xiao X.J."/>
            <person name="Lau C.P."/>
            <person name="Li Y."/>
            <person name="Huang Z.M."/>
            <person name="Ba J.G."/>
            <person name="Yim A.K."/>
            <person name="Ouyang C.Y."/>
            <person name="Ngai S.M."/>
            <person name="Chan T.F."/>
            <person name="Leung E.L."/>
            <person name="Liu L."/>
            <person name="Liu Z.G."/>
            <person name="Tsui S.K."/>
        </authorList>
    </citation>
    <scope>NUCLEOTIDE SEQUENCE [LARGE SCALE GENOMIC DNA]</scope>
    <source>
        <strain evidence="2">Derp</strain>
    </source>
</reference>
<evidence type="ECO:0000313" key="3">
    <source>
        <dbReference type="Proteomes" id="UP000887458"/>
    </source>
</evidence>
<organism evidence="2 3">
    <name type="scientific">Dermatophagoides pteronyssinus</name>
    <name type="common">European house dust mite</name>
    <dbReference type="NCBI Taxonomy" id="6956"/>
    <lineage>
        <taxon>Eukaryota</taxon>
        <taxon>Metazoa</taxon>
        <taxon>Ecdysozoa</taxon>
        <taxon>Arthropoda</taxon>
        <taxon>Chelicerata</taxon>
        <taxon>Arachnida</taxon>
        <taxon>Acari</taxon>
        <taxon>Acariformes</taxon>
        <taxon>Sarcoptiformes</taxon>
        <taxon>Astigmata</taxon>
        <taxon>Psoroptidia</taxon>
        <taxon>Analgoidea</taxon>
        <taxon>Pyroglyphidae</taxon>
        <taxon>Dermatophagoidinae</taxon>
        <taxon>Dermatophagoides</taxon>
    </lineage>
</organism>
<keyword evidence="1" id="KW-0812">Transmembrane</keyword>
<protein>
    <submittedName>
        <fullName evidence="2">Uncharacterized protein</fullName>
    </submittedName>
</protein>
<evidence type="ECO:0000256" key="1">
    <source>
        <dbReference type="SAM" id="Phobius"/>
    </source>
</evidence>
<keyword evidence="1" id="KW-0472">Membrane</keyword>
<name>A0ABQ8JQK1_DERPT</name>
<dbReference type="EMBL" id="NJHN03000027">
    <property type="protein sequence ID" value="KAH9424710.1"/>
    <property type="molecule type" value="Genomic_DNA"/>
</dbReference>
<comment type="caution">
    <text evidence="2">The sequence shown here is derived from an EMBL/GenBank/DDBJ whole genome shotgun (WGS) entry which is preliminary data.</text>
</comment>
<keyword evidence="3" id="KW-1185">Reference proteome</keyword>
<dbReference type="Proteomes" id="UP000887458">
    <property type="component" value="Unassembled WGS sequence"/>
</dbReference>
<proteinExistence type="predicted"/>
<gene>
    <name evidence="2" type="ORF">DERP_013939</name>
</gene>